<dbReference type="Proteomes" id="UP000004995">
    <property type="component" value="Unassembled WGS sequence"/>
</dbReference>
<dbReference type="PANTHER" id="PTHR33086">
    <property type="entry name" value="OS05G0468200 PROTEIN-RELATED"/>
    <property type="match status" value="1"/>
</dbReference>
<reference evidence="3" key="2">
    <citation type="submission" date="2018-08" db="UniProtKB">
        <authorList>
            <consortium name="EnsemblPlants"/>
        </authorList>
    </citation>
    <scope>IDENTIFICATION</scope>
    <source>
        <strain evidence="3">Yugu1</strain>
    </source>
</reference>
<evidence type="ECO:0000313" key="3">
    <source>
        <dbReference type="EnsemblPlants" id="KQK86814"/>
    </source>
</evidence>
<accession>K4AMV8</accession>
<evidence type="ECO:0000313" key="4">
    <source>
        <dbReference type="Proteomes" id="UP000004995"/>
    </source>
</evidence>
<evidence type="ECO:0000256" key="1">
    <source>
        <dbReference type="SAM" id="MobiDB-lite"/>
    </source>
</evidence>
<evidence type="ECO:0000259" key="2">
    <source>
        <dbReference type="Pfam" id="PF07762"/>
    </source>
</evidence>
<dbReference type="EnsemblPlants" id="KQK86814">
    <property type="protein sequence ID" value="KQK86814"/>
    <property type="gene ID" value="SETIT_040254mg"/>
</dbReference>
<dbReference type="PANTHER" id="PTHR33086:SF54">
    <property type="entry name" value="DUF1618 DOMAIN-CONTAINING PROTEIN"/>
    <property type="match status" value="1"/>
</dbReference>
<dbReference type="HOGENOM" id="CLU_028502_2_1_1"/>
<dbReference type="OMA" id="FRCQASM"/>
<organism evidence="3 4">
    <name type="scientific">Setaria italica</name>
    <name type="common">Foxtail millet</name>
    <name type="synonym">Panicum italicum</name>
    <dbReference type="NCBI Taxonomy" id="4555"/>
    <lineage>
        <taxon>Eukaryota</taxon>
        <taxon>Viridiplantae</taxon>
        <taxon>Streptophyta</taxon>
        <taxon>Embryophyta</taxon>
        <taxon>Tracheophyta</taxon>
        <taxon>Spermatophyta</taxon>
        <taxon>Magnoliopsida</taxon>
        <taxon>Liliopsida</taxon>
        <taxon>Poales</taxon>
        <taxon>Poaceae</taxon>
        <taxon>PACMAD clade</taxon>
        <taxon>Panicoideae</taxon>
        <taxon>Panicodae</taxon>
        <taxon>Paniceae</taxon>
        <taxon>Cenchrinae</taxon>
        <taxon>Setaria</taxon>
    </lineage>
</organism>
<sequence>PWRPYGPISTVPPPALLRQRRRACHQDRRGRGRRPGAALASRPAPPAFVLERSVGLQRQQQEEEEEWAVAECKSRNAYGCGEHGQRMVQGLTLHARLVAHPASSGDLTSSLYIETSDGALRAIQAEFGGGGGGHDPLLRINEHRGLGADAYVIEAADERFLFLAVDLLLRDHDAVGARRSYLVYDAASPSLSMVPFLPEQCSVASTLRPLHVPRGGGGLYDPILLARKPVPPTPERLKRRHEEVVCVWTPAAAAEERRARPDPDGVGPWKLMRRRFPEQENPFTVNVIFSFGGQAFWVDLAQGLAHCAWPPATGGGAAVEFGFIGIPPGCPPDESWTKRLSDEFSMNRDRTMRFAAGAIRFVCIDRSRRLGDVTVTVWSLDMAARRWTKERSFRARELWRWWSFRRRGLPEMEPRFPVLMADGTLCLLVRNKPRTWDDERVEDYICNLDLESMSVRWSGRFRQYHCYERPVILPSGFFGKQLRPLVPRKRELRGIFFTQK</sequence>
<dbReference type="InParanoid" id="K4AMV8"/>
<dbReference type="EMBL" id="AGNK02005341">
    <property type="status" value="NOT_ANNOTATED_CDS"/>
    <property type="molecule type" value="Genomic_DNA"/>
</dbReference>
<dbReference type="Pfam" id="PF07762">
    <property type="entry name" value="DUF1618"/>
    <property type="match status" value="1"/>
</dbReference>
<dbReference type="FunCoup" id="K4AMV8">
    <property type="interactions" value="482"/>
</dbReference>
<proteinExistence type="predicted"/>
<dbReference type="Gramene" id="KQK86814">
    <property type="protein sequence ID" value="KQK86814"/>
    <property type="gene ID" value="SETIT_040254mg"/>
</dbReference>
<dbReference type="eggNOG" id="ENOG502R3MD">
    <property type="taxonomic scope" value="Eukaryota"/>
</dbReference>
<reference evidence="4" key="1">
    <citation type="journal article" date="2012" name="Nat. Biotechnol.">
        <title>Reference genome sequence of the model plant Setaria.</title>
        <authorList>
            <person name="Bennetzen J.L."/>
            <person name="Schmutz J."/>
            <person name="Wang H."/>
            <person name="Percifield R."/>
            <person name="Hawkins J."/>
            <person name="Pontaroli A.C."/>
            <person name="Estep M."/>
            <person name="Feng L."/>
            <person name="Vaughn J.N."/>
            <person name="Grimwood J."/>
            <person name="Jenkins J."/>
            <person name="Barry K."/>
            <person name="Lindquist E."/>
            <person name="Hellsten U."/>
            <person name="Deshpande S."/>
            <person name="Wang X."/>
            <person name="Wu X."/>
            <person name="Mitros T."/>
            <person name="Triplett J."/>
            <person name="Yang X."/>
            <person name="Ye C.Y."/>
            <person name="Mauro-Herrera M."/>
            <person name="Wang L."/>
            <person name="Li P."/>
            <person name="Sharma M."/>
            <person name="Sharma R."/>
            <person name="Ronald P.C."/>
            <person name="Panaud O."/>
            <person name="Kellogg E.A."/>
            <person name="Brutnell T.P."/>
            <person name="Doust A.N."/>
            <person name="Tuskan G.A."/>
            <person name="Rokhsar D."/>
            <person name="Devos K.M."/>
        </authorList>
    </citation>
    <scope>NUCLEOTIDE SEQUENCE [LARGE SCALE GENOMIC DNA]</scope>
    <source>
        <strain evidence="4">cv. Yugu1</strain>
    </source>
</reference>
<feature type="compositionally biased region" description="Pro residues" evidence="1">
    <location>
        <begin position="1"/>
        <end position="15"/>
    </location>
</feature>
<dbReference type="InterPro" id="IPR011676">
    <property type="entry name" value="DUF1618"/>
</dbReference>
<protein>
    <recommendedName>
        <fullName evidence="2">DUF1618 domain-containing protein</fullName>
    </recommendedName>
</protein>
<feature type="region of interest" description="Disordered" evidence="1">
    <location>
        <begin position="1"/>
        <end position="43"/>
    </location>
</feature>
<feature type="domain" description="DUF1618" evidence="2">
    <location>
        <begin position="297"/>
        <end position="420"/>
    </location>
</feature>
<keyword evidence="4" id="KW-1185">Reference proteome</keyword>
<dbReference type="AlphaFoldDB" id="K4AMV8"/>
<name>K4AMV8_SETIT</name>